<proteinExistence type="predicted"/>
<sequence>MGHTDLKKDITRSQDALMMSSMSVAIDWALRRSRMPWMNTQRFQKQL</sequence>
<evidence type="ECO:0000313" key="1">
    <source>
        <dbReference type="EMBL" id="JAH45770.1"/>
    </source>
</evidence>
<reference evidence="1" key="1">
    <citation type="submission" date="2014-11" db="EMBL/GenBank/DDBJ databases">
        <authorList>
            <person name="Amaro Gonzalez C."/>
        </authorList>
    </citation>
    <scope>NUCLEOTIDE SEQUENCE</scope>
</reference>
<name>A0A0E9SYR1_ANGAN</name>
<dbReference type="AlphaFoldDB" id="A0A0E9SYR1"/>
<reference evidence="1" key="2">
    <citation type="journal article" date="2015" name="Fish Shellfish Immunol.">
        <title>Early steps in the European eel (Anguilla anguilla)-Vibrio vulnificus interaction in the gills: Role of the RtxA13 toxin.</title>
        <authorList>
            <person name="Callol A."/>
            <person name="Pajuelo D."/>
            <person name="Ebbesson L."/>
            <person name="Teles M."/>
            <person name="MacKenzie S."/>
            <person name="Amaro C."/>
        </authorList>
    </citation>
    <scope>NUCLEOTIDE SEQUENCE</scope>
</reference>
<dbReference type="EMBL" id="GBXM01062807">
    <property type="protein sequence ID" value="JAH45770.1"/>
    <property type="molecule type" value="Transcribed_RNA"/>
</dbReference>
<accession>A0A0E9SYR1</accession>
<organism evidence="1">
    <name type="scientific">Anguilla anguilla</name>
    <name type="common">European freshwater eel</name>
    <name type="synonym">Muraena anguilla</name>
    <dbReference type="NCBI Taxonomy" id="7936"/>
    <lineage>
        <taxon>Eukaryota</taxon>
        <taxon>Metazoa</taxon>
        <taxon>Chordata</taxon>
        <taxon>Craniata</taxon>
        <taxon>Vertebrata</taxon>
        <taxon>Euteleostomi</taxon>
        <taxon>Actinopterygii</taxon>
        <taxon>Neopterygii</taxon>
        <taxon>Teleostei</taxon>
        <taxon>Anguilliformes</taxon>
        <taxon>Anguillidae</taxon>
        <taxon>Anguilla</taxon>
    </lineage>
</organism>
<protein>
    <submittedName>
        <fullName evidence="1">Uncharacterized protein</fullName>
    </submittedName>
</protein>